<dbReference type="SUPFAM" id="SSF51197">
    <property type="entry name" value="Clavaminate synthase-like"/>
    <property type="match status" value="1"/>
</dbReference>
<feature type="signal peptide" evidence="2">
    <location>
        <begin position="1"/>
        <end position="21"/>
    </location>
</feature>
<sequence>MAKFSLPALALACASISTTSAFAPISTNSRPLTTPLHMSSVASSDSPPLSPLTVWGDKIPNIIESQNQLKARKDMQFAPTIKSSDIGLASNDTEGQLAYFKEHAMEIKQQMVDNGAVIFREFDLMKEQEGFVKFYEALGMKTCLDPLHSVSARPTVDGKKGSPVYEAVNKESRKNFFIVQYDARNERKVVSWHKRQPLTLSLLLTLRHSGMHNEFVGTRAPRAAAFVCFKAAESGGEFLIADGRSIFRDLNPELVEKLYNRNIRYSVMELPFFGWVDSLPEFARPPVMGAVKGLVTAAINAKVDFSVDMQWGEAGYDATKMLQARAPSQPPILIHPVTGEPHWFCNVHSHSSKLRKDRESVYGAERFEDGASQINKSDMFYGDDGDISDDDLTHMDEVTMKNVQFVKMTEGDVVLLDNYKCMHGRNVFDGTRKHGVAWFEGWEGEQEMKAKAQQQSKEAVMA</sequence>
<keyword evidence="2" id="KW-0732">Signal</keyword>
<dbReference type="KEGG" id="tps:THAPSDRAFT_3326"/>
<dbReference type="EMBL" id="CM000640">
    <property type="protein sequence ID" value="EED94205.1"/>
    <property type="molecule type" value="Genomic_DNA"/>
</dbReference>
<dbReference type="InterPro" id="IPR003819">
    <property type="entry name" value="TauD/TfdA-like"/>
</dbReference>
<dbReference type="Proteomes" id="UP000001449">
    <property type="component" value="Chromosome 3"/>
</dbReference>
<organism evidence="4 5">
    <name type="scientific">Thalassiosira pseudonana</name>
    <name type="common">Marine diatom</name>
    <name type="synonym">Cyclotella nana</name>
    <dbReference type="NCBI Taxonomy" id="35128"/>
    <lineage>
        <taxon>Eukaryota</taxon>
        <taxon>Sar</taxon>
        <taxon>Stramenopiles</taxon>
        <taxon>Ochrophyta</taxon>
        <taxon>Bacillariophyta</taxon>
        <taxon>Coscinodiscophyceae</taxon>
        <taxon>Thalassiosirophycidae</taxon>
        <taxon>Thalassiosirales</taxon>
        <taxon>Thalassiosiraceae</taxon>
        <taxon>Thalassiosira</taxon>
    </lineage>
</organism>
<dbReference type="HOGENOM" id="CLU_047078_0_0_1"/>
<dbReference type="InterPro" id="IPR042098">
    <property type="entry name" value="TauD-like_sf"/>
</dbReference>
<dbReference type="Gene3D" id="3.60.130.10">
    <property type="entry name" value="Clavaminate synthase-like"/>
    <property type="match status" value="1"/>
</dbReference>
<keyword evidence="5" id="KW-1185">Reference proteome</keyword>
<protein>
    <recommendedName>
        <fullName evidence="3">TauD/TfdA-like domain-containing protein</fullName>
    </recommendedName>
</protein>
<accession>B8BXG9</accession>
<dbReference type="InParanoid" id="B8BXG9"/>
<evidence type="ECO:0000259" key="3">
    <source>
        <dbReference type="Pfam" id="PF02668"/>
    </source>
</evidence>
<reference evidence="4 5" key="2">
    <citation type="journal article" date="2008" name="Nature">
        <title>The Phaeodactylum genome reveals the evolutionary history of diatom genomes.</title>
        <authorList>
            <person name="Bowler C."/>
            <person name="Allen A.E."/>
            <person name="Badger J.H."/>
            <person name="Grimwood J."/>
            <person name="Jabbari K."/>
            <person name="Kuo A."/>
            <person name="Maheswari U."/>
            <person name="Martens C."/>
            <person name="Maumus F."/>
            <person name="Otillar R.P."/>
            <person name="Rayko E."/>
            <person name="Salamov A."/>
            <person name="Vandepoele K."/>
            <person name="Beszteri B."/>
            <person name="Gruber A."/>
            <person name="Heijde M."/>
            <person name="Katinka M."/>
            <person name="Mock T."/>
            <person name="Valentin K."/>
            <person name="Verret F."/>
            <person name="Berges J.A."/>
            <person name="Brownlee C."/>
            <person name="Cadoret J.P."/>
            <person name="Chiovitti A."/>
            <person name="Choi C.J."/>
            <person name="Coesel S."/>
            <person name="De Martino A."/>
            <person name="Detter J.C."/>
            <person name="Durkin C."/>
            <person name="Falciatore A."/>
            <person name="Fournet J."/>
            <person name="Haruta M."/>
            <person name="Huysman M.J."/>
            <person name="Jenkins B.D."/>
            <person name="Jiroutova K."/>
            <person name="Jorgensen R.E."/>
            <person name="Joubert Y."/>
            <person name="Kaplan A."/>
            <person name="Kroger N."/>
            <person name="Kroth P.G."/>
            <person name="La Roche J."/>
            <person name="Lindquist E."/>
            <person name="Lommer M."/>
            <person name="Martin-Jezequel V."/>
            <person name="Lopez P.J."/>
            <person name="Lucas S."/>
            <person name="Mangogna M."/>
            <person name="McGinnis K."/>
            <person name="Medlin L.K."/>
            <person name="Montsant A."/>
            <person name="Oudot-Le Secq M.P."/>
            <person name="Napoli C."/>
            <person name="Obornik M."/>
            <person name="Parker M.S."/>
            <person name="Petit J.L."/>
            <person name="Porcel B.M."/>
            <person name="Poulsen N."/>
            <person name="Robison M."/>
            <person name="Rychlewski L."/>
            <person name="Rynearson T.A."/>
            <person name="Schmutz J."/>
            <person name="Shapiro H."/>
            <person name="Siaut M."/>
            <person name="Stanley M."/>
            <person name="Sussman M.R."/>
            <person name="Taylor A.R."/>
            <person name="Vardi A."/>
            <person name="von Dassow P."/>
            <person name="Vyverman W."/>
            <person name="Willis A."/>
            <person name="Wyrwicz L.S."/>
            <person name="Rokhsar D.S."/>
            <person name="Weissenbach J."/>
            <person name="Armbrust E.V."/>
            <person name="Green B.R."/>
            <person name="Van de Peer Y."/>
            <person name="Grigoriev I.V."/>
        </authorList>
    </citation>
    <scope>NUCLEOTIDE SEQUENCE [LARGE SCALE GENOMIC DNA]</scope>
    <source>
        <strain evidence="4 5">CCMP1335</strain>
    </source>
</reference>
<name>B8BXG9_THAPS</name>
<dbReference type="Pfam" id="PF02668">
    <property type="entry name" value="TauD"/>
    <property type="match status" value="1"/>
</dbReference>
<evidence type="ECO:0000313" key="4">
    <source>
        <dbReference type="EMBL" id="EED94205.1"/>
    </source>
</evidence>
<evidence type="ECO:0000256" key="1">
    <source>
        <dbReference type="ARBA" id="ARBA00023002"/>
    </source>
</evidence>
<evidence type="ECO:0000313" key="5">
    <source>
        <dbReference type="Proteomes" id="UP000001449"/>
    </source>
</evidence>
<dbReference type="OMA" id="NFFIGMH"/>
<dbReference type="GO" id="GO:0016491">
    <property type="term" value="F:oxidoreductase activity"/>
    <property type="evidence" value="ECO:0007669"/>
    <property type="project" value="UniProtKB-KW"/>
</dbReference>
<gene>
    <name evidence="4" type="ORF">THAPSDRAFT_3326</name>
</gene>
<dbReference type="RefSeq" id="XP_002288769.1">
    <property type="nucleotide sequence ID" value="XM_002288733.1"/>
</dbReference>
<dbReference type="PANTHER" id="PTHR10696">
    <property type="entry name" value="GAMMA-BUTYROBETAINE HYDROXYLASE-RELATED"/>
    <property type="match status" value="1"/>
</dbReference>
<dbReference type="PaxDb" id="35128-Thaps3326"/>
<dbReference type="InterPro" id="IPR050411">
    <property type="entry name" value="AlphaKG_dependent_hydroxylases"/>
</dbReference>
<dbReference type="eggNOG" id="ENOG502R6GR">
    <property type="taxonomic scope" value="Eukaryota"/>
</dbReference>
<proteinExistence type="predicted"/>
<dbReference type="AlphaFoldDB" id="B8BXG9"/>
<reference evidence="4 5" key="1">
    <citation type="journal article" date="2004" name="Science">
        <title>The genome of the diatom Thalassiosira pseudonana: ecology, evolution, and metabolism.</title>
        <authorList>
            <person name="Armbrust E.V."/>
            <person name="Berges J.A."/>
            <person name="Bowler C."/>
            <person name="Green B.R."/>
            <person name="Martinez D."/>
            <person name="Putnam N.H."/>
            <person name="Zhou S."/>
            <person name="Allen A.E."/>
            <person name="Apt K.E."/>
            <person name="Bechner M."/>
            <person name="Brzezinski M.A."/>
            <person name="Chaal B.K."/>
            <person name="Chiovitti A."/>
            <person name="Davis A.K."/>
            <person name="Demarest M.S."/>
            <person name="Detter J.C."/>
            <person name="Glavina T."/>
            <person name="Goodstein D."/>
            <person name="Hadi M.Z."/>
            <person name="Hellsten U."/>
            <person name="Hildebrand M."/>
            <person name="Jenkins B.D."/>
            <person name="Jurka J."/>
            <person name="Kapitonov V.V."/>
            <person name="Kroger N."/>
            <person name="Lau W.W."/>
            <person name="Lane T.W."/>
            <person name="Larimer F.W."/>
            <person name="Lippmeier J.C."/>
            <person name="Lucas S."/>
            <person name="Medina M."/>
            <person name="Montsant A."/>
            <person name="Obornik M."/>
            <person name="Parker M.S."/>
            <person name="Palenik B."/>
            <person name="Pazour G.J."/>
            <person name="Richardson P.M."/>
            <person name="Rynearson T.A."/>
            <person name="Saito M.A."/>
            <person name="Schwartz D.C."/>
            <person name="Thamatrakoln K."/>
            <person name="Valentin K."/>
            <person name="Vardi A."/>
            <person name="Wilkerson F.P."/>
            <person name="Rokhsar D.S."/>
        </authorList>
    </citation>
    <scope>NUCLEOTIDE SEQUENCE [LARGE SCALE GENOMIC DNA]</scope>
    <source>
        <strain evidence="4 5">CCMP1335</strain>
    </source>
</reference>
<dbReference type="PANTHER" id="PTHR10696:SF21">
    <property type="entry name" value="TAUD_TFDA-LIKE DOMAIN-CONTAINING PROTEIN"/>
    <property type="match status" value="1"/>
</dbReference>
<dbReference type="GeneID" id="7441702"/>
<feature type="domain" description="TauD/TfdA-like" evidence="3">
    <location>
        <begin position="101"/>
        <end position="434"/>
    </location>
</feature>
<keyword evidence="1" id="KW-0560">Oxidoreductase</keyword>
<feature type="chain" id="PRO_5002866059" description="TauD/TfdA-like domain-containing protein" evidence="2">
    <location>
        <begin position="22"/>
        <end position="462"/>
    </location>
</feature>
<evidence type="ECO:0000256" key="2">
    <source>
        <dbReference type="SAM" id="SignalP"/>
    </source>
</evidence>